<comment type="pathway">
    <text evidence="9">Protein modification; lipoprotein biosynthesis (signal peptide cleavage).</text>
</comment>
<comment type="catalytic activity">
    <reaction evidence="9">
        <text>Release of signal peptides from bacterial membrane prolipoproteins. Hydrolyzes -Xaa-Yaa-Zaa-|-(S,diacylglyceryl)Cys-, in which Xaa is hydrophobic (preferably Leu), and Yaa (Ala or Ser) and Zaa (Gly or Ala) have small, neutral side chains.</text>
        <dbReference type="EC" id="3.4.23.36"/>
    </reaction>
</comment>
<proteinExistence type="inferred from homology"/>
<dbReference type="PANTHER" id="PTHR33695">
    <property type="entry name" value="LIPOPROTEIN SIGNAL PEPTIDASE"/>
    <property type="match status" value="1"/>
</dbReference>
<protein>
    <recommendedName>
        <fullName evidence="9">Lipoprotein signal peptidase</fullName>
        <ecNumber evidence="9">3.4.23.36</ecNumber>
    </recommendedName>
    <alternativeName>
        <fullName evidence="9">Prolipoprotein signal peptidase</fullName>
    </alternativeName>
    <alternativeName>
        <fullName evidence="9">Signal peptidase II</fullName>
        <shortName evidence="9">SPase II</shortName>
    </alternativeName>
</protein>
<comment type="subcellular location">
    <subcellularLocation>
        <location evidence="9">Cell membrane</location>
        <topology evidence="9">Multi-pass membrane protein</topology>
    </subcellularLocation>
</comment>
<evidence type="ECO:0000256" key="3">
    <source>
        <dbReference type="ARBA" id="ARBA00022670"/>
    </source>
</evidence>
<feature type="transmembrane region" description="Helical" evidence="9">
    <location>
        <begin position="132"/>
        <end position="158"/>
    </location>
</feature>
<dbReference type="EMBL" id="CP154795">
    <property type="protein sequence ID" value="XAN08289.1"/>
    <property type="molecule type" value="Genomic_DNA"/>
</dbReference>
<evidence type="ECO:0000256" key="4">
    <source>
        <dbReference type="ARBA" id="ARBA00022692"/>
    </source>
</evidence>
<dbReference type="HAMAP" id="MF_00161">
    <property type="entry name" value="LspA"/>
    <property type="match status" value="1"/>
</dbReference>
<dbReference type="PRINTS" id="PR00781">
    <property type="entry name" value="LIPOSIGPTASE"/>
</dbReference>
<evidence type="ECO:0000256" key="7">
    <source>
        <dbReference type="ARBA" id="ARBA00022989"/>
    </source>
</evidence>
<feature type="transmembrane region" description="Helical" evidence="9">
    <location>
        <begin position="67"/>
        <end position="88"/>
    </location>
</feature>
<keyword evidence="2 9" id="KW-1003">Cell membrane</keyword>
<reference evidence="11 12" key="1">
    <citation type="submission" date="2024-04" db="EMBL/GenBank/DDBJ databases">
        <title>Isolation of an actinomycete strain from pig manure.</title>
        <authorList>
            <person name="Gong T."/>
            <person name="Yu Z."/>
            <person name="An M."/>
            <person name="Wei C."/>
            <person name="Yang W."/>
            <person name="Liu L."/>
        </authorList>
    </citation>
    <scope>NUCLEOTIDE SEQUENCE [LARGE SCALE GENOMIC DNA]</scope>
    <source>
        <strain evidence="11 12">ZF39</strain>
    </source>
</reference>
<dbReference type="EC" id="3.4.23.36" evidence="9"/>
<dbReference type="GO" id="GO:0004190">
    <property type="term" value="F:aspartic-type endopeptidase activity"/>
    <property type="evidence" value="ECO:0007669"/>
    <property type="project" value="UniProtKB-EC"/>
</dbReference>
<organism evidence="11 12">
    <name type="scientific">Ammonicoccus fulvus</name>
    <dbReference type="NCBI Taxonomy" id="3138240"/>
    <lineage>
        <taxon>Bacteria</taxon>
        <taxon>Bacillati</taxon>
        <taxon>Actinomycetota</taxon>
        <taxon>Actinomycetes</taxon>
        <taxon>Propionibacteriales</taxon>
        <taxon>Propionibacteriaceae</taxon>
        <taxon>Ammonicoccus</taxon>
    </lineage>
</organism>
<keyword evidence="8 9" id="KW-0472">Membrane</keyword>
<evidence type="ECO:0000256" key="1">
    <source>
        <dbReference type="ARBA" id="ARBA00006139"/>
    </source>
</evidence>
<feature type="active site" evidence="9">
    <location>
        <position position="142"/>
    </location>
</feature>
<evidence type="ECO:0000256" key="2">
    <source>
        <dbReference type="ARBA" id="ARBA00022475"/>
    </source>
</evidence>
<feature type="active site" evidence="9">
    <location>
        <position position="128"/>
    </location>
</feature>
<evidence type="ECO:0000313" key="12">
    <source>
        <dbReference type="Proteomes" id="UP001442841"/>
    </source>
</evidence>
<keyword evidence="4 9" id="KW-0812">Transmembrane</keyword>
<comment type="similarity">
    <text evidence="1 9 10">Belongs to the peptidase A8 family.</text>
</comment>
<evidence type="ECO:0000256" key="6">
    <source>
        <dbReference type="ARBA" id="ARBA00022801"/>
    </source>
</evidence>
<accession>A0ABZ3FT64</accession>
<keyword evidence="7 9" id="KW-1133">Transmembrane helix</keyword>
<dbReference type="Proteomes" id="UP001442841">
    <property type="component" value="Chromosome"/>
</dbReference>
<dbReference type="RefSeq" id="WP_425309743.1">
    <property type="nucleotide sequence ID" value="NZ_CP154795.1"/>
</dbReference>
<keyword evidence="5 9" id="KW-0064">Aspartyl protease</keyword>
<evidence type="ECO:0000256" key="5">
    <source>
        <dbReference type="ARBA" id="ARBA00022750"/>
    </source>
</evidence>
<evidence type="ECO:0000313" key="11">
    <source>
        <dbReference type="EMBL" id="XAN08289.1"/>
    </source>
</evidence>
<evidence type="ECO:0000256" key="8">
    <source>
        <dbReference type="ARBA" id="ARBA00023136"/>
    </source>
</evidence>
<keyword evidence="12" id="KW-1185">Reference proteome</keyword>
<feature type="transmembrane region" description="Helical" evidence="9">
    <location>
        <begin position="12"/>
        <end position="37"/>
    </location>
</feature>
<sequence length="177" mass="19074">MSDSVLSRRSAWTRFTLVAVVALALDVITKIAAVAYLTPATPVPLLGDLLRLYLIRNPGAAFSIGEGATWIFTLLAVGVLAFLLIVVVPKLRHGGWAIALGLVVAGITGNLIDRLTRPPGFARGHVIDFLQLPYWPIFNIADMCVVFGAIAIMFLWLIKGIGHDGVLEKDREKAATS</sequence>
<dbReference type="InterPro" id="IPR001872">
    <property type="entry name" value="Peptidase_A8"/>
</dbReference>
<name>A0ABZ3FT64_9ACTN</name>
<keyword evidence="3 9" id="KW-0645">Protease</keyword>
<comment type="function">
    <text evidence="9">This protein specifically catalyzes the removal of signal peptides from prolipoproteins.</text>
</comment>
<keyword evidence="6 9" id="KW-0378">Hydrolase</keyword>
<evidence type="ECO:0000256" key="10">
    <source>
        <dbReference type="RuleBase" id="RU004181"/>
    </source>
</evidence>
<gene>
    <name evidence="9 11" type="primary">lspA</name>
    <name evidence="11" type="ORF">AADG42_13595</name>
</gene>
<feature type="transmembrane region" description="Helical" evidence="9">
    <location>
        <begin position="95"/>
        <end position="112"/>
    </location>
</feature>
<dbReference type="NCBIfam" id="TIGR00077">
    <property type="entry name" value="lspA"/>
    <property type="match status" value="1"/>
</dbReference>
<dbReference type="PANTHER" id="PTHR33695:SF1">
    <property type="entry name" value="LIPOPROTEIN SIGNAL PEPTIDASE"/>
    <property type="match status" value="1"/>
</dbReference>
<dbReference type="Pfam" id="PF01252">
    <property type="entry name" value="Peptidase_A8"/>
    <property type="match status" value="1"/>
</dbReference>
<evidence type="ECO:0000256" key="9">
    <source>
        <dbReference type="HAMAP-Rule" id="MF_00161"/>
    </source>
</evidence>